<keyword evidence="2" id="KW-1185">Reference proteome</keyword>
<dbReference type="KEGG" id="tje:TJEJU_2888"/>
<protein>
    <submittedName>
        <fullName evidence="1">Putative 2Fe-2S ferredoxin involved in cobalamin biosynthesis</fullName>
    </submittedName>
</protein>
<dbReference type="AlphaFoldDB" id="A0A238UBH0"/>
<dbReference type="RefSeq" id="WP_095073201.1">
    <property type="nucleotide sequence ID" value="NZ_LT899436.1"/>
</dbReference>
<organism evidence="1 2">
    <name type="scientific">Tenacibaculum jejuense</name>
    <dbReference type="NCBI Taxonomy" id="584609"/>
    <lineage>
        <taxon>Bacteria</taxon>
        <taxon>Pseudomonadati</taxon>
        <taxon>Bacteroidota</taxon>
        <taxon>Flavobacteriia</taxon>
        <taxon>Flavobacteriales</taxon>
        <taxon>Flavobacteriaceae</taxon>
        <taxon>Tenacibaculum</taxon>
    </lineage>
</organism>
<evidence type="ECO:0000313" key="2">
    <source>
        <dbReference type="Proteomes" id="UP000215214"/>
    </source>
</evidence>
<dbReference type="Proteomes" id="UP000215214">
    <property type="component" value="Chromosome TJEJU"/>
</dbReference>
<name>A0A238UBH0_9FLAO</name>
<dbReference type="EMBL" id="LT899436">
    <property type="protein sequence ID" value="SNR16557.1"/>
    <property type="molecule type" value="Genomic_DNA"/>
</dbReference>
<evidence type="ECO:0000313" key="1">
    <source>
        <dbReference type="EMBL" id="SNR16557.1"/>
    </source>
</evidence>
<dbReference type="Gene3D" id="3.40.30.10">
    <property type="entry name" value="Glutaredoxin"/>
    <property type="match status" value="1"/>
</dbReference>
<dbReference type="SUPFAM" id="SSF52833">
    <property type="entry name" value="Thioredoxin-like"/>
    <property type="match status" value="1"/>
</dbReference>
<dbReference type="InterPro" id="IPR036249">
    <property type="entry name" value="Thioredoxin-like_sf"/>
</dbReference>
<gene>
    <name evidence="1" type="ORF">TJEJU_2888</name>
</gene>
<reference evidence="1 2" key="1">
    <citation type="submission" date="2017-07" db="EMBL/GenBank/DDBJ databases">
        <authorList>
            <person name="Sun Z.S."/>
            <person name="Albrecht U."/>
            <person name="Echele G."/>
            <person name="Lee C.C."/>
        </authorList>
    </citation>
    <scope>NUCLEOTIDE SEQUENCE [LARGE SCALE GENOMIC DNA]</scope>
    <source>
        <strain evidence="2">type strain: KCTC 22618</strain>
    </source>
</reference>
<sequence length="279" mass="31742">MGKDVSKATTTFLFCDGGSCKKAKSEMAVREARAHLRNEGLWDSTHSIRTRCNGRCEDAPTWIVQPGNYWYKNVTPEKAVEIIDTHINEDQPIDSYLLYKDGDEAMNSDNERTVKPIVFNEKEDKDYGNALVARSPASDQFLYPLFKKLFETSSNVQVNFPNGNQQVITQSHQVTYTDDFDIIVEGPETNLKLAIGPITKAMENDVAQEIKDRKVGVAEVIWKQEDTNHIAHIRLKNRKGKFLVSLDIPKNNSTLWEYILSIYLSMDSKNPKIVLPVEQ</sequence>
<dbReference type="CDD" id="cd02980">
    <property type="entry name" value="TRX_Fd_family"/>
    <property type="match status" value="1"/>
</dbReference>
<accession>A0A238UBH0</accession>
<dbReference type="OrthoDB" id="9800692at2"/>
<proteinExistence type="predicted"/>